<evidence type="ECO:0000256" key="7">
    <source>
        <dbReference type="SAM" id="SignalP"/>
    </source>
</evidence>
<evidence type="ECO:0000256" key="2">
    <source>
        <dbReference type="ARBA" id="ARBA00022801"/>
    </source>
</evidence>
<keyword evidence="2 5" id="KW-0378">Hydrolase</keyword>
<evidence type="ECO:0000259" key="8">
    <source>
        <dbReference type="PROSITE" id="PS50240"/>
    </source>
</evidence>
<protein>
    <submittedName>
        <fullName evidence="9">Serine protease hepsin</fullName>
    </submittedName>
</protein>
<dbReference type="InterPro" id="IPR043504">
    <property type="entry name" value="Peptidase_S1_PA_chymotrypsin"/>
</dbReference>
<dbReference type="Gene3D" id="2.40.10.10">
    <property type="entry name" value="Trypsin-like serine proteases"/>
    <property type="match status" value="1"/>
</dbReference>
<name>A0A8D8Y2H9_9HEMI</name>
<organism evidence="9">
    <name type="scientific">Cacopsylla melanoneura</name>
    <dbReference type="NCBI Taxonomy" id="428564"/>
    <lineage>
        <taxon>Eukaryota</taxon>
        <taxon>Metazoa</taxon>
        <taxon>Ecdysozoa</taxon>
        <taxon>Arthropoda</taxon>
        <taxon>Hexapoda</taxon>
        <taxon>Insecta</taxon>
        <taxon>Pterygota</taxon>
        <taxon>Neoptera</taxon>
        <taxon>Paraneoptera</taxon>
        <taxon>Hemiptera</taxon>
        <taxon>Sternorrhyncha</taxon>
        <taxon>Psylloidea</taxon>
        <taxon>Psyllidae</taxon>
        <taxon>Psyllinae</taxon>
        <taxon>Cacopsylla</taxon>
    </lineage>
</organism>
<dbReference type="FunFam" id="2.40.10.10:FF:000003">
    <property type="entry name" value="Transmembrane serine protease 3"/>
    <property type="match status" value="1"/>
</dbReference>
<dbReference type="InterPro" id="IPR001254">
    <property type="entry name" value="Trypsin_dom"/>
</dbReference>
<proteinExistence type="predicted"/>
<evidence type="ECO:0000256" key="6">
    <source>
        <dbReference type="SAM" id="MobiDB-lite"/>
    </source>
</evidence>
<dbReference type="SUPFAM" id="SSF50494">
    <property type="entry name" value="Trypsin-like serine proteases"/>
    <property type="match status" value="1"/>
</dbReference>
<dbReference type="PROSITE" id="PS50240">
    <property type="entry name" value="TRYPSIN_DOM"/>
    <property type="match status" value="1"/>
</dbReference>
<reference evidence="9" key="1">
    <citation type="submission" date="2021-05" db="EMBL/GenBank/DDBJ databases">
        <authorList>
            <person name="Alioto T."/>
            <person name="Alioto T."/>
            <person name="Gomez Garrido J."/>
        </authorList>
    </citation>
    <scope>NUCLEOTIDE SEQUENCE</scope>
</reference>
<feature type="domain" description="Peptidase S1" evidence="8">
    <location>
        <begin position="182"/>
        <end position="433"/>
    </location>
</feature>
<evidence type="ECO:0000256" key="1">
    <source>
        <dbReference type="ARBA" id="ARBA00022670"/>
    </source>
</evidence>
<dbReference type="SMART" id="SM00020">
    <property type="entry name" value="Tryp_SPc"/>
    <property type="match status" value="1"/>
</dbReference>
<keyword evidence="1 5" id="KW-0645">Protease</keyword>
<keyword evidence="7" id="KW-0732">Signal</keyword>
<dbReference type="EMBL" id="HBUF01353594">
    <property type="protein sequence ID" value="CAG6715775.1"/>
    <property type="molecule type" value="Transcribed_RNA"/>
</dbReference>
<keyword evidence="4" id="KW-1015">Disulfide bond</keyword>
<dbReference type="InterPro" id="IPR001314">
    <property type="entry name" value="Peptidase_S1A"/>
</dbReference>
<sequence length="491" mass="54650">MFYLNIFLVYLLSSVSALLPGDTRFNPHCEIPALDQVDVEIDMLGDREKNNICSLPRPTDLCPKGKGPADEFCKKIARAAGGTSNAKCLRKRTCSFQVNKPFRHPSRPGAAYVSLCKGKRDGVIFPCRENNLNIVDPDYNDFEEEDEDEAPVASPNWTPLGINRCGIVDESIKAFKITATKVVGGEPTERGQFPWQVALYRKRVDGENEDWFKLFCGGSIISKQHILTAAHCFKDFEYHSYKVIVGDFNRMVTEPEEQEFPFSANEIYAHPNYKKLTDENDIAIIKLKGSIKMGKYAQPICLPANTLKYEDKLNCVVSGWGKTRDVESVDNSIKLRAAQVQTLPYEDCRKEDSYGSKIKDSMFCAGSFKGGADSCQGDSGGPIVCDVQDFDKHILIQYGIVSFGSALGCGYVNKPGVYTRLSEYQDWIDQTLKESIKNIAILVSKKIVATRENIESTTSNMVKESTTNNIGKESTTNNVVKESTTSKISSV</sequence>
<dbReference type="PROSITE" id="PS00135">
    <property type="entry name" value="TRYPSIN_SER"/>
    <property type="match status" value="1"/>
</dbReference>
<accession>A0A8D8Y2H9</accession>
<evidence type="ECO:0000256" key="3">
    <source>
        <dbReference type="ARBA" id="ARBA00022825"/>
    </source>
</evidence>
<keyword evidence="3 5" id="KW-0720">Serine protease</keyword>
<dbReference type="PROSITE" id="PS00134">
    <property type="entry name" value="TRYPSIN_HIS"/>
    <property type="match status" value="1"/>
</dbReference>
<dbReference type="InterPro" id="IPR033116">
    <property type="entry name" value="TRYPSIN_SER"/>
</dbReference>
<dbReference type="PANTHER" id="PTHR24252:SF7">
    <property type="entry name" value="HYALIN"/>
    <property type="match status" value="1"/>
</dbReference>
<dbReference type="CDD" id="cd00190">
    <property type="entry name" value="Tryp_SPc"/>
    <property type="match status" value="1"/>
</dbReference>
<evidence type="ECO:0000256" key="4">
    <source>
        <dbReference type="ARBA" id="ARBA00023157"/>
    </source>
</evidence>
<dbReference type="InterPro" id="IPR009003">
    <property type="entry name" value="Peptidase_S1_PA"/>
</dbReference>
<feature type="chain" id="PRO_5034014619" evidence="7">
    <location>
        <begin position="18"/>
        <end position="491"/>
    </location>
</feature>
<dbReference type="PRINTS" id="PR00722">
    <property type="entry name" value="CHYMOTRYPSIN"/>
</dbReference>
<dbReference type="Pfam" id="PF00089">
    <property type="entry name" value="Trypsin"/>
    <property type="match status" value="1"/>
</dbReference>
<evidence type="ECO:0000313" key="9">
    <source>
        <dbReference type="EMBL" id="CAG6715775.1"/>
    </source>
</evidence>
<dbReference type="PANTHER" id="PTHR24252">
    <property type="entry name" value="ACROSIN-RELATED"/>
    <property type="match status" value="1"/>
</dbReference>
<dbReference type="GO" id="GO:0004252">
    <property type="term" value="F:serine-type endopeptidase activity"/>
    <property type="evidence" value="ECO:0007669"/>
    <property type="project" value="InterPro"/>
</dbReference>
<evidence type="ECO:0000256" key="5">
    <source>
        <dbReference type="RuleBase" id="RU363034"/>
    </source>
</evidence>
<feature type="signal peptide" evidence="7">
    <location>
        <begin position="1"/>
        <end position="17"/>
    </location>
</feature>
<dbReference type="AlphaFoldDB" id="A0A8D8Y2H9"/>
<dbReference type="GO" id="GO:0006508">
    <property type="term" value="P:proteolysis"/>
    <property type="evidence" value="ECO:0007669"/>
    <property type="project" value="UniProtKB-KW"/>
</dbReference>
<feature type="region of interest" description="Disordered" evidence="6">
    <location>
        <begin position="468"/>
        <end position="491"/>
    </location>
</feature>
<dbReference type="InterPro" id="IPR018114">
    <property type="entry name" value="TRYPSIN_HIS"/>
</dbReference>